<evidence type="ECO:0000313" key="1">
    <source>
        <dbReference type="EMBL" id="VTR16317.1"/>
    </source>
</evidence>
<organism evidence="1">
    <name type="scientific">Serratia fonticola</name>
    <dbReference type="NCBI Taxonomy" id="47917"/>
    <lineage>
        <taxon>Bacteria</taxon>
        <taxon>Pseudomonadati</taxon>
        <taxon>Pseudomonadota</taxon>
        <taxon>Gammaproteobacteria</taxon>
        <taxon>Enterobacterales</taxon>
        <taxon>Yersiniaceae</taxon>
        <taxon>Serratia</taxon>
    </lineage>
</organism>
<reference evidence="1" key="1">
    <citation type="submission" date="2019-05" db="EMBL/GenBank/DDBJ databases">
        <authorList>
            <consortium name="Pathogen Informatics"/>
        </authorList>
    </citation>
    <scope>NUCLEOTIDE SEQUENCE [LARGE SCALE GENOMIC DNA]</scope>
    <source>
        <strain evidence="1">NCTC12965</strain>
    </source>
</reference>
<dbReference type="PANTHER" id="PTHR35370:SF4">
    <property type="entry name" value="TYPE VI SECRETION SYSTEM BASEPLATE SUBUNIT TSSF"/>
    <property type="match status" value="1"/>
</dbReference>
<dbReference type="EMBL" id="CABEEZ010000013">
    <property type="protein sequence ID" value="VTR16317.1"/>
    <property type="molecule type" value="Genomic_DNA"/>
</dbReference>
<protein>
    <submittedName>
        <fullName evidence="1">Uncharacterized protein conserved in bacteria</fullName>
    </submittedName>
</protein>
<dbReference type="PANTHER" id="PTHR35370">
    <property type="entry name" value="CYTOPLASMIC PROTEIN-RELATED-RELATED"/>
    <property type="match status" value="1"/>
</dbReference>
<dbReference type="AlphaFoldDB" id="A0A4U9TCU5"/>
<sequence length="235" mass="26687">MIERGSQIESVPIAQRAERGALQNDSETHGPQCSFTLCRDVWLFPMGIQDIAVNNSNEQGILSIHFGAKAELNVQEMRLDKLRFYLGEDGYTSTQLYFWISHYFERAELVVNGITIPMPDFDFNPVGFEREDALLPYPKNAYVALPYPAGVFLFPEGFLFFDVAGVVDFPAHLKASEFTLNLHFSQPLPPEVKIRPTTLRLKLYPRGEPVQTRQRGDSPGWHTNRISVVRQLPSS</sequence>
<name>A0A4U9TCU5_SERFO</name>
<accession>A0A4U9TCU5</accession>
<proteinExistence type="predicted"/>
<dbReference type="InterPro" id="IPR010272">
    <property type="entry name" value="T6SS_TssF"/>
</dbReference>
<gene>
    <name evidence="1" type="ORF">NCTC12965_00213</name>
</gene>
<dbReference type="Pfam" id="PF05947">
    <property type="entry name" value="T6SS_TssF"/>
    <property type="match status" value="1"/>
</dbReference>